<dbReference type="AlphaFoldDB" id="A0A4R4KIY5"/>
<protein>
    <recommendedName>
        <fullName evidence="3">glucarate dehydratase</fullName>
        <ecNumber evidence="3">4.2.1.40</ecNumber>
    </recommendedName>
</protein>
<dbReference type="InterPro" id="IPR034593">
    <property type="entry name" value="DgoD-like"/>
</dbReference>
<dbReference type="InterPro" id="IPR029017">
    <property type="entry name" value="Enolase-like_N"/>
</dbReference>
<name>A0A4R4KIY5_9BACT</name>
<dbReference type="SUPFAM" id="SSF54826">
    <property type="entry name" value="Enolase N-terminal domain-like"/>
    <property type="match status" value="1"/>
</dbReference>
<evidence type="ECO:0000256" key="2">
    <source>
        <dbReference type="ARBA" id="ARBA00005183"/>
    </source>
</evidence>
<comment type="caution">
    <text evidence="5">The sequence shown here is derived from an EMBL/GenBank/DDBJ whole genome shotgun (WGS) entry which is preliminary data.</text>
</comment>
<dbReference type="InterPro" id="IPR013341">
    <property type="entry name" value="Mandelate_racemase_N_dom"/>
</dbReference>
<dbReference type="SFLD" id="SFLDG00055">
    <property type="entry name" value="glucarate_dehydratase"/>
    <property type="match status" value="1"/>
</dbReference>
<proteinExistence type="predicted"/>
<dbReference type="SUPFAM" id="SSF51604">
    <property type="entry name" value="Enolase C-terminal domain-like"/>
    <property type="match status" value="1"/>
</dbReference>
<dbReference type="Gene3D" id="3.30.390.10">
    <property type="entry name" value="Enolase-like, N-terminal domain"/>
    <property type="match status" value="1"/>
</dbReference>
<dbReference type="GO" id="GO:0016854">
    <property type="term" value="F:racemase and epimerase activity"/>
    <property type="evidence" value="ECO:0007669"/>
    <property type="project" value="UniProtKB-ARBA"/>
</dbReference>
<reference evidence="5 6" key="1">
    <citation type="submission" date="2019-02" db="EMBL/GenBank/DDBJ databases">
        <title>Arundinibacter roseus gen. nov., sp. nov., a new member of the family Cytophagaceae.</title>
        <authorList>
            <person name="Szuroczki S."/>
            <person name="Khayer B."/>
            <person name="Sproer C."/>
            <person name="Toumi M."/>
            <person name="Szabo A."/>
            <person name="Felfoldi T."/>
            <person name="Schumann P."/>
            <person name="Toth E."/>
        </authorList>
    </citation>
    <scope>NUCLEOTIDE SEQUENCE [LARGE SCALE GENOMIC DNA]</scope>
    <source>
        <strain evidence="5 6">DMA-k-7a</strain>
    </source>
</reference>
<accession>A0A4R4KIY5</accession>
<dbReference type="Pfam" id="PF02746">
    <property type="entry name" value="MR_MLE_N"/>
    <property type="match status" value="1"/>
</dbReference>
<organism evidence="5 6">
    <name type="scientific">Arundinibacter roseus</name>
    <dbReference type="NCBI Taxonomy" id="2070510"/>
    <lineage>
        <taxon>Bacteria</taxon>
        <taxon>Pseudomonadati</taxon>
        <taxon>Bacteroidota</taxon>
        <taxon>Cytophagia</taxon>
        <taxon>Cytophagales</taxon>
        <taxon>Spirosomataceae</taxon>
        <taxon>Arundinibacter</taxon>
    </lineage>
</organism>
<evidence type="ECO:0000256" key="3">
    <source>
        <dbReference type="ARBA" id="ARBA00011973"/>
    </source>
</evidence>
<dbReference type="SFLD" id="SFLDS00001">
    <property type="entry name" value="Enolase"/>
    <property type="match status" value="1"/>
</dbReference>
<evidence type="ECO:0000313" key="5">
    <source>
        <dbReference type="EMBL" id="TDB68230.1"/>
    </source>
</evidence>
<dbReference type="PANTHER" id="PTHR48080">
    <property type="entry name" value="D-GALACTONATE DEHYDRATASE-RELATED"/>
    <property type="match status" value="1"/>
</dbReference>
<sequence length="434" mass="47678">MKKKTGPRIKEMHITPIAVTDPPLLNAAGLHAPYALRTIVELITDDGISGLSEIPGTSAIDAALYEARPLLIGKDIFQLNEIRQILVSHFGTESMANRGATPWDQRKLVHIFSAVEVACLDIMGKVVGRPVVDLLGGKMRDFVPFSAYLFYKYEGAGGELAFDTDPNASGWAAARQASGLTPDEIVTQAKAMCQEFGFQSIKLKGGVFEPRQEVDAIFALREAFGPDVPLRIDPNALWEVGTAIKYGKEMESVLEYLEDPVRGQVNMAQVRKALKTPLATNMCTTSFEDIPHSIALGSEDIILSDHHFWGGLRASMNLVSVCETFGRGLSMHSNSHVGISLAAMVHLGAALPTLPYALDTHYPWQSEEVLVGGRIKFENGAVEVPKEPGLGVELDREALARLHKNYISCGLTQRDDLVEMRKVVPDWEFKLVRW</sequence>
<dbReference type="InterPro" id="IPR036849">
    <property type="entry name" value="Enolase-like_C_sf"/>
</dbReference>
<dbReference type="OrthoDB" id="9775391at2"/>
<evidence type="ECO:0000256" key="1">
    <source>
        <dbReference type="ARBA" id="ARBA00001426"/>
    </source>
</evidence>
<dbReference type="GO" id="GO:0008872">
    <property type="term" value="F:glucarate dehydratase activity"/>
    <property type="evidence" value="ECO:0007669"/>
    <property type="project" value="UniProtKB-EC"/>
</dbReference>
<dbReference type="InterPro" id="IPR013342">
    <property type="entry name" value="Mandelate_racemase_C"/>
</dbReference>
<dbReference type="RefSeq" id="WP_132114995.1">
    <property type="nucleotide sequence ID" value="NZ_SMJU01000002.1"/>
</dbReference>
<comment type="catalytic activity">
    <reaction evidence="1">
        <text>D-glucarate = 5-dehydro-4-deoxy-D-glucarate + H2O</text>
        <dbReference type="Rhea" id="RHEA:14573"/>
        <dbReference type="ChEBI" id="CHEBI:15377"/>
        <dbReference type="ChEBI" id="CHEBI:30612"/>
        <dbReference type="ChEBI" id="CHEBI:42819"/>
        <dbReference type="EC" id="4.2.1.40"/>
    </reaction>
</comment>
<evidence type="ECO:0000259" key="4">
    <source>
        <dbReference type="SMART" id="SM00922"/>
    </source>
</evidence>
<dbReference type="EMBL" id="SMJU01000002">
    <property type="protein sequence ID" value="TDB68230.1"/>
    <property type="molecule type" value="Genomic_DNA"/>
</dbReference>
<feature type="domain" description="Mandelate racemase/muconate lactonizing enzyme C-terminal" evidence="4">
    <location>
        <begin position="182"/>
        <end position="277"/>
    </location>
</feature>
<dbReference type="Gene3D" id="3.20.20.120">
    <property type="entry name" value="Enolase-like C-terminal domain"/>
    <property type="match status" value="1"/>
</dbReference>
<dbReference type="InterPro" id="IPR029065">
    <property type="entry name" value="Enolase_C-like"/>
</dbReference>
<evidence type="ECO:0000313" key="6">
    <source>
        <dbReference type="Proteomes" id="UP000295706"/>
    </source>
</evidence>
<dbReference type="Proteomes" id="UP000295706">
    <property type="component" value="Unassembled WGS sequence"/>
</dbReference>
<keyword evidence="6" id="KW-1185">Reference proteome</keyword>
<dbReference type="SMART" id="SM00922">
    <property type="entry name" value="MR_MLE"/>
    <property type="match status" value="1"/>
</dbReference>
<dbReference type="EC" id="4.2.1.40" evidence="3"/>
<dbReference type="Pfam" id="PF13378">
    <property type="entry name" value="MR_MLE_C"/>
    <property type="match status" value="1"/>
</dbReference>
<comment type="pathway">
    <text evidence="2">Carbohydrate acid metabolism; D-glucarate degradation; 2,5-dioxopentanoate from D-glucarate: step 1/2.</text>
</comment>
<dbReference type="PANTHER" id="PTHR48080:SF4">
    <property type="entry name" value="GLUCARATE DEHYDRATASE"/>
    <property type="match status" value="1"/>
</dbReference>
<gene>
    <name evidence="5" type="ORF">EZE20_04725</name>
</gene>